<proteinExistence type="predicted"/>
<evidence type="ECO:0000313" key="2">
    <source>
        <dbReference type="EMBL" id="KUI69756.1"/>
    </source>
</evidence>
<dbReference type="EMBL" id="CM003102">
    <property type="protein sequence ID" value="KUI69756.1"/>
    <property type="molecule type" value="Genomic_DNA"/>
</dbReference>
<evidence type="ECO:0000256" key="1">
    <source>
        <dbReference type="SAM" id="MobiDB-lite"/>
    </source>
</evidence>
<evidence type="ECO:0000313" key="3">
    <source>
        <dbReference type="Proteomes" id="UP000078559"/>
    </source>
</evidence>
<reference evidence="2" key="1">
    <citation type="submission" date="2014-12" db="EMBL/GenBank/DDBJ databases">
        <title>Genome Sequence of Valsa Canker Pathogens Uncovers a Specific Adaption of Colonization on Woody Bark.</title>
        <authorList>
            <person name="Yin Z."/>
            <person name="Liu H."/>
            <person name="Gao X."/>
            <person name="Li Z."/>
            <person name="Song N."/>
            <person name="Ke X."/>
            <person name="Dai Q."/>
            <person name="Wu Y."/>
            <person name="Sun Y."/>
            <person name="Xu J.-R."/>
            <person name="Kang Z.K."/>
            <person name="Wang L."/>
            <person name="Huang L."/>
        </authorList>
    </citation>
    <scope>NUCLEOTIDE SEQUENCE [LARGE SCALE GENOMIC DNA]</scope>
    <source>
        <strain evidence="2">03-8</strain>
    </source>
</reference>
<dbReference type="Proteomes" id="UP000078559">
    <property type="component" value="Chromosome 5"/>
</dbReference>
<sequence length="63" mass="6774">MHPLFIPEAGAFKNCGGKPPTSIESMAWHGGTQDPPIPEKETKFCLPDGSWIQVVHDGGVTEV</sequence>
<dbReference type="AlphaFoldDB" id="A0A194VZS4"/>
<name>A0A194VZS4_CYTMA</name>
<gene>
    <name evidence="2" type="ORF">VM1G_11618</name>
</gene>
<keyword evidence="3" id="KW-1185">Reference proteome</keyword>
<organism evidence="2 3">
    <name type="scientific">Cytospora mali</name>
    <name type="common">Apple Valsa canker fungus</name>
    <name type="synonym">Valsa mali</name>
    <dbReference type="NCBI Taxonomy" id="578113"/>
    <lineage>
        <taxon>Eukaryota</taxon>
        <taxon>Fungi</taxon>
        <taxon>Dikarya</taxon>
        <taxon>Ascomycota</taxon>
        <taxon>Pezizomycotina</taxon>
        <taxon>Sordariomycetes</taxon>
        <taxon>Sordariomycetidae</taxon>
        <taxon>Diaporthales</taxon>
        <taxon>Cytosporaceae</taxon>
        <taxon>Cytospora</taxon>
    </lineage>
</organism>
<protein>
    <submittedName>
        <fullName evidence="2">Uncharacterized protein</fullName>
    </submittedName>
</protein>
<feature type="region of interest" description="Disordered" evidence="1">
    <location>
        <begin position="16"/>
        <end position="40"/>
    </location>
</feature>
<accession>A0A194VZS4</accession>